<gene>
    <name evidence="2" type="ORF">FB467_0591</name>
</gene>
<evidence type="ECO:0000313" key="2">
    <source>
        <dbReference type="EMBL" id="TQL49518.1"/>
    </source>
</evidence>
<dbReference type="OrthoDB" id="9797415at2"/>
<comment type="caution">
    <text evidence="2">The sequence shown here is derived from an EMBL/GenBank/DDBJ whole genome shotgun (WGS) entry which is preliminary data.</text>
</comment>
<dbReference type="AlphaFoldDB" id="A0A542YN41"/>
<proteinExistence type="predicted"/>
<evidence type="ECO:0000313" key="3">
    <source>
        <dbReference type="Proteomes" id="UP000319516"/>
    </source>
</evidence>
<evidence type="ECO:0000259" key="1">
    <source>
        <dbReference type="Pfam" id="PF24551"/>
    </source>
</evidence>
<accession>A0A542YN41</accession>
<dbReference type="Pfam" id="PF24551">
    <property type="entry name" value="SH3_Rv0428c"/>
    <property type="match status" value="1"/>
</dbReference>
<protein>
    <recommendedName>
        <fullName evidence="1">Histone acetyltransferase Rv0428c-like SH3 domain-containing protein</fullName>
    </recommendedName>
</protein>
<sequence length="76" mass="8288">MAREWLTDVPVGTRVVVRYLIEGGERATDALGELTGRDEEHLVVDTRRAGPVRIALAGVVAAKPVPPAPPPRRRRP</sequence>
<feature type="domain" description="Histone acetyltransferase Rv0428c-like SH3" evidence="1">
    <location>
        <begin position="10"/>
        <end position="63"/>
    </location>
</feature>
<organism evidence="2 3">
    <name type="scientific">Ornithinicoccus hortensis</name>
    <dbReference type="NCBI Taxonomy" id="82346"/>
    <lineage>
        <taxon>Bacteria</taxon>
        <taxon>Bacillati</taxon>
        <taxon>Actinomycetota</taxon>
        <taxon>Actinomycetes</taxon>
        <taxon>Micrococcales</taxon>
        <taxon>Intrasporangiaceae</taxon>
        <taxon>Ornithinicoccus</taxon>
    </lineage>
</organism>
<dbReference type="Proteomes" id="UP000319516">
    <property type="component" value="Unassembled WGS sequence"/>
</dbReference>
<dbReference type="RefSeq" id="WP_141783773.1">
    <property type="nucleotide sequence ID" value="NZ_BAAAIK010000003.1"/>
</dbReference>
<dbReference type="EMBL" id="VFOP01000001">
    <property type="protein sequence ID" value="TQL49518.1"/>
    <property type="molecule type" value="Genomic_DNA"/>
</dbReference>
<reference evidence="2 3" key="1">
    <citation type="submission" date="2019-06" db="EMBL/GenBank/DDBJ databases">
        <title>Sequencing the genomes of 1000 actinobacteria strains.</title>
        <authorList>
            <person name="Klenk H.-P."/>
        </authorList>
    </citation>
    <scope>NUCLEOTIDE SEQUENCE [LARGE SCALE GENOMIC DNA]</scope>
    <source>
        <strain evidence="2 3">DSM 12335</strain>
    </source>
</reference>
<keyword evidence="3" id="KW-1185">Reference proteome</keyword>
<name>A0A542YN41_9MICO</name>
<dbReference type="InterPro" id="IPR056934">
    <property type="entry name" value="SH3_Rv0428c"/>
</dbReference>